<dbReference type="AlphaFoldDB" id="A0A6G7YRH4"/>
<name>A0A6G7YRH4_9SPHN</name>
<dbReference type="RefSeq" id="WP_166411722.1">
    <property type="nucleotide sequence ID" value="NZ_CP049869.1"/>
</dbReference>
<evidence type="ECO:0000313" key="3">
    <source>
        <dbReference type="EMBL" id="QIK79334.1"/>
    </source>
</evidence>
<dbReference type="PANTHER" id="PTHR43784">
    <property type="entry name" value="GDSL-LIKE LIPASE/ACYLHYDROLASE, PUTATIVE (AFU_ORTHOLOGUE AFUA_2G00820)-RELATED"/>
    <property type="match status" value="1"/>
</dbReference>
<keyword evidence="3" id="KW-0378">Hydrolase</keyword>
<dbReference type="InterPro" id="IPR053140">
    <property type="entry name" value="GDSL_Rv0518-like"/>
</dbReference>
<keyword evidence="1" id="KW-0732">Signal</keyword>
<dbReference type="InterPro" id="IPR013830">
    <property type="entry name" value="SGNH_hydro"/>
</dbReference>
<dbReference type="GO" id="GO:0016788">
    <property type="term" value="F:hydrolase activity, acting on ester bonds"/>
    <property type="evidence" value="ECO:0007669"/>
    <property type="project" value="UniProtKB-ARBA"/>
</dbReference>
<evidence type="ECO:0000313" key="4">
    <source>
        <dbReference type="Proteomes" id="UP000503222"/>
    </source>
</evidence>
<proteinExistence type="predicted"/>
<dbReference type="Pfam" id="PF13472">
    <property type="entry name" value="Lipase_GDSL_2"/>
    <property type="match status" value="1"/>
</dbReference>
<protein>
    <submittedName>
        <fullName evidence="3">SGNH/GDSL hydrolase family protein</fullName>
    </submittedName>
</protein>
<dbReference type="PANTHER" id="PTHR43784:SF2">
    <property type="entry name" value="GDSL-LIKE LIPASE_ACYLHYDROLASE, PUTATIVE (AFU_ORTHOLOGUE AFUA_2G00820)-RELATED"/>
    <property type="match status" value="1"/>
</dbReference>
<reference evidence="3 4" key="1">
    <citation type="submission" date="2020-03" db="EMBL/GenBank/DDBJ databases">
        <title>Sphingomonas sp. nov., isolated from fish.</title>
        <authorList>
            <person name="Hyun D.-W."/>
            <person name="Bae J.-W."/>
        </authorList>
    </citation>
    <scope>NUCLEOTIDE SEQUENCE [LARGE SCALE GENOMIC DNA]</scope>
    <source>
        <strain evidence="3 4">HDW15B</strain>
    </source>
</reference>
<dbReference type="KEGG" id="spii:G7077_10890"/>
<evidence type="ECO:0000259" key="2">
    <source>
        <dbReference type="Pfam" id="PF13472"/>
    </source>
</evidence>
<gene>
    <name evidence="3" type="ORF">G7077_10890</name>
</gene>
<sequence length="409" mass="43864">MLMWKRWIAGITLVAAAAMPATARDSWVASWASAQMVPQGDQVVPTLDFKNSTLRQLVRVSLGGRELRVRLSNAFGREPLTINGASVGVAVDPASPKLRPGTSRPLRFGGATAITIPAGAEFVSDPVALPVAALTTLAVSIHFRDHPSVVTSHPGSRATSYIGKGDQLASVDFSSAATVDHWYQLTGVDVLATSRGAAIALLGDSITDGFGVKPNTNARWSDTLIRRLQASPRTRHLSVLNLGIGGNRILLDGLGPNAVARFERDVLMRDGVKYLLILEGVNDLGTLTRDAPVSAEEHRAFVRRLLTGYAQIVARARDKGIKVIGATILPYGASAYYHPTAANEADRQAINAWIRAQGNVDAVVDFDAVTRDPARPERMRKELDSGDGLHPSLDGYRLMGEAVPLSLFR</sequence>
<dbReference type="InterPro" id="IPR036514">
    <property type="entry name" value="SGNH_hydro_sf"/>
</dbReference>
<organism evidence="3 4">
    <name type="scientific">Sphingomonas piscis</name>
    <dbReference type="NCBI Taxonomy" id="2714943"/>
    <lineage>
        <taxon>Bacteria</taxon>
        <taxon>Pseudomonadati</taxon>
        <taxon>Pseudomonadota</taxon>
        <taxon>Alphaproteobacteria</taxon>
        <taxon>Sphingomonadales</taxon>
        <taxon>Sphingomonadaceae</taxon>
        <taxon>Sphingomonas</taxon>
    </lineage>
</organism>
<dbReference type="Gene3D" id="3.40.50.1110">
    <property type="entry name" value="SGNH hydrolase"/>
    <property type="match status" value="1"/>
</dbReference>
<accession>A0A6G7YRH4</accession>
<evidence type="ECO:0000256" key="1">
    <source>
        <dbReference type="SAM" id="SignalP"/>
    </source>
</evidence>
<feature type="signal peptide" evidence="1">
    <location>
        <begin position="1"/>
        <end position="23"/>
    </location>
</feature>
<dbReference type="CDD" id="cd01830">
    <property type="entry name" value="XynE_like"/>
    <property type="match status" value="1"/>
</dbReference>
<dbReference type="SUPFAM" id="SSF52266">
    <property type="entry name" value="SGNH hydrolase"/>
    <property type="match status" value="1"/>
</dbReference>
<keyword evidence="4" id="KW-1185">Reference proteome</keyword>
<dbReference type="EMBL" id="CP049869">
    <property type="protein sequence ID" value="QIK79334.1"/>
    <property type="molecule type" value="Genomic_DNA"/>
</dbReference>
<dbReference type="Proteomes" id="UP000503222">
    <property type="component" value="Chromosome"/>
</dbReference>
<feature type="chain" id="PRO_5026144718" evidence="1">
    <location>
        <begin position="24"/>
        <end position="409"/>
    </location>
</feature>
<feature type="domain" description="SGNH hydrolase-type esterase" evidence="2">
    <location>
        <begin position="201"/>
        <end position="398"/>
    </location>
</feature>